<reference evidence="1 2" key="1">
    <citation type="submission" date="2018-03" db="EMBL/GenBank/DDBJ databases">
        <title>Bacteriophage NCPPB3778 and a type I-E CRISPR drive the evolution of the US Biological Select Agent, Rathayibacter toxicus.</title>
        <authorList>
            <person name="Davis E.W.II."/>
            <person name="Tabima J.F."/>
            <person name="Weisberg A.J."/>
            <person name="Dantas Lopes L."/>
            <person name="Wiseman M.S."/>
            <person name="Wiseman M.S."/>
            <person name="Pupko T."/>
            <person name="Belcher M.S."/>
            <person name="Sechler A.J."/>
            <person name="Tancos M.A."/>
            <person name="Schroeder B.K."/>
            <person name="Murray T.D."/>
            <person name="Luster D.G."/>
            <person name="Schneider W.L."/>
            <person name="Rogers E."/>
            <person name="Andreote F.D."/>
            <person name="Grunwald N.J."/>
            <person name="Putnam M.L."/>
            <person name="Chang J.H."/>
        </authorList>
    </citation>
    <scope>NUCLEOTIDE SEQUENCE [LARGE SCALE GENOMIC DNA]</scope>
    <source>
        <strain evidence="1 2">DSM 15933</strain>
    </source>
</reference>
<dbReference type="Proteomes" id="UP000241085">
    <property type="component" value="Unassembled WGS sequence"/>
</dbReference>
<proteinExistence type="predicted"/>
<dbReference type="AlphaFoldDB" id="A0A2T4UWB4"/>
<accession>A0A2T4UWB4</accession>
<protein>
    <submittedName>
        <fullName evidence="1">Uncharacterized protein</fullName>
    </submittedName>
</protein>
<name>A0A2T4UWB4_9MICO</name>
<organism evidence="1 2">
    <name type="scientific">Rathayibacter caricis DSM 15933</name>
    <dbReference type="NCBI Taxonomy" id="1328867"/>
    <lineage>
        <taxon>Bacteria</taxon>
        <taxon>Bacillati</taxon>
        <taxon>Actinomycetota</taxon>
        <taxon>Actinomycetes</taxon>
        <taxon>Micrococcales</taxon>
        <taxon>Microbacteriaceae</taxon>
        <taxon>Rathayibacter</taxon>
    </lineage>
</organism>
<evidence type="ECO:0000313" key="1">
    <source>
        <dbReference type="EMBL" id="PTL73817.1"/>
    </source>
</evidence>
<dbReference type="RefSeq" id="WP_107575155.1">
    <property type="nucleotide sequence ID" value="NZ_PZPL01000001.1"/>
</dbReference>
<comment type="caution">
    <text evidence="1">The sequence shown here is derived from an EMBL/GenBank/DDBJ whole genome shotgun (WGS) entry which is preliminary data.</text>
</comment>
<gene>
    <name evidence="1" type="ORF">C1I63_13870</name>
</gene>
<keyword evidence="2" id="KW-1185">Reference proteome</keyword>
<evidence type="ECO:0000313" key="2">
    <source>
        <dbReference type="Proteomes" id="UP000241085"/>
    </source>
</evidence>
<dbReference type="EMBL" id="PZPL01000001">
    <property type="protein sequence ID" value="PTL73817.1"/>
    <property type="molecule type" value="Genomic_DNA"/>
</dbReference>
<sequence>MTAALVETRWAGGPIAVEPDEYDEQIVVRVDVPGLSVPLAADEAVRLGVELIAAAHRAEHPKVDDWLDDPMEPPC</sequence>